<protein>
    <recommendedName>
        <fullName evidence="4">Permease</fullName>
    </recommendedName>
</protein>
<evidence type="ECO:0000256" key="1">
    <source>
        <dbReference type="SAM" id="Phobius"/>
    </source>
</evidence>
<evidence type="ECO:0000313" key="2">
    <source>
        <dbReference type="EMBL" id="SEQ88188.1"/>
    </source>
</evidence>
<keyword evidence="1" id="KW-0472">Membrane</keyword>
<feature type="transmembrane region" description="Helical" evidence="1">
    <location>
        <begin position="42"/>
        <end position="63"/>
    </location>
</feature>
<feature type="transmembrane region" description="Helical" evidence="1">
    <location>
        <begin position="5"/>
        <end position="22"/>
    </location>
</feature>
<keyword evidence="1" id="KW-0812">Transmembrane</keyword>
<feature type="transmembrane region" description="Helical" evidence="1">
    <location>
        <begin position="75"/>
        <end position="97"/>
    </location>
</feature>
<evidence type="ECO:0008006" key="4">
    <source>
        <dbReference type="Google" id="ProtNLM"/>
    </source>
</evidence>
<comment type="caution">
    <text evidence="2">The sequence shown here is derived from an EMBL/GenBank/DDBJ whole genome shotgun (WGS) entry which is preliminary data.</text>
</comment>
<dbReference type="EMBL" id="FOEH01000007">
    <property type="protein sequence ID" value="SEQ88188.1"/>
    <property type="molecule type" value="Genomic_DNA"/>
</dbReference>
<accession>A0A1H9JN73</accession>
<name>A0A1H9JN73_9BACI</name>
<keyword evidence="1" id="KW-1133">Transmembrane helix</keyword>
<gene>
    <name evidence="2" type="ORF">SAMN05216232_3555</name>
</gene>
<reference evidence="2 3" key="1">
    <citation type="submission" date="2016-10" db="EMBL/GenBank/DDBJ databases">
        <authorList>
            <person name="Varghese N."/>
            <person name="Submissions S."/>
        </authorList>
    </citation>
    <scope>NUCLEOTIDE SEQUENCE [LARGE SCALE GENOMIC DNA]</scope>
    <source>
        <strain evidence="2 3">CGMCC 1.7734</strain>
    </source>
</reference>
<proteinExistence type="predicted"/>
<keyword evidence="3" id="KW-1185">Reference proteome</keyword>
<sequence length="135" mass="15655">MKRFFYYLVWTITIGLIIYWGMKYQVQLNEEAKMKFELFPVVRFATLFPIVIGLLLRFPKLIIEIYNKKQWTFDWVKFIAIGLPCFYVITMSILPYSPLGQGSIPIPDIIITGSPTVTTIAGIVFGFVFLDSLKK</sequence>
<organism evidence="2 3">
    <name type="scientific">Virgibacillus subterraneus</name>
    <dbReference type="NCBI Taxonomy" id="621109"/>
    <lineage>
        <taxon>Bacteria</taxon>
        <taxon>Bacillati</taxon>
        <taxon>Bacillota</taxon>
        <taxon>Bacilli</taxon>
        <taxon>Bacillales</taxon>
        <taxon>Bacillaceae</taxon>
        <taxon>Virgibacillus</taxon>
    </lineage>
</organism>
<dbReference type="Proteomes" id="UP000198733">
    <property type="component" value="Unassembled WGS sequence"/>
</dbReference>
<evidence type="ECO:0000313" key="3">
    <source>
        <dbReference type="Proteomes" id="UP000198733"/>
    </source>
</evidence>
<feature type="transmembrane region" description="Helical" evidence="1">
    <location>
        <begin position="109"/>
        <end position="130"/>
    </location>
</feature>